<keyword evidence="2" id="KW-0472">Membrane</keyword>
<dbReference type="AlphaFoldDB" id="A0AAV2IEZ7"/>
<dbReference type="Proteomes" id="UP001497497">
    <property type="component" value="Unassembled WGS sequence"/>
</dbReference>
<evidence type="ECO:0000256" key="2">
    <source>
        <dbReference type="SAM" id="Phobius"/>
    </source>
</evidence>
<organism evidence="4 5">
    <name type="scientific">Lymnaea stagnalis</name>
    <name type="common">Great pond snail</name>
    <name type="synonym">Helix stagnalis</name>
    <dbReference type="NCBI Taxonomy" id="6523"/>
    <lineage>
        <taxon>Eukaryota</taxon>
        <taxon>Metazoa</taxon>
        <taxon>Spiralia</taxon>
        <taxon>Lophotrochozoa</taxon>
        <taxon>Mollusca</taxon>
        <taxon>Gastropoda</taxon>
        <taxon>Heterobranchia</taxon>
        <taxon>Euthyneura</taxon>
        <taxon>Panpulmonata</taxon>
        <taxon>Hygrophila</taxon>
        <taxon>Lymnaeoidea</taxon>
        <taxon>Lymnaeidae</taxon>
        <taxon>Lymnaea</taxon>
    </lineage>
</organism>
<dbReference type="SMART" id="SM00181">
    <property type="entry name" value="EGF"/>
    <property type="match status" value="3"/>
</dbReference>
<dbReference type="InterPro" id="IPR000742">
    <property type="entry name" value="EGF"/>
</dbReference>
<dbReference type="PANTHER" id="PTHR24043:SF8">
    <property type="entry name" value="EGF-LIKE DOMAIN-CONTAINING PROTEIN"/>
    <property type="match status" value="1"/>
</dbReference>
<dbReference type="Gene3D" id="2.60.120.260">
    <property type="entry name" value="Galactose-binding domain-like"/>
    <property type="match status" value="1"/>
</dbReference>
<keyword evidence="2" id="KW-1133">Transmembrane helix</keyword>
<dbReference type="EMBL" id="CAXITT010000606">
    <property type="protein sequence ID" value="CAL1544211.1"/>
    <property type="molecule type" value="Genomic_DNA"/>
</dbReference>
<accession>A0AAV2IEZ7</accession>
<proteinExistence type="predicted"/>
<keyword evidence="2" id="KW-0812">Transmembrane</keyword>
<keyword evidence="1" id="KW-0245">EGF-like domain</keyword>
<feature type="domain" description="EGF-like" evidence="3">
    <location>
        <begin position="398"/>
        <end position="428"/>
    </location>
</feature>
<dbReference type="PANTHER" id="PTHR24043">
    <property type="entry name" value="SCAVENGER RECEPTOR CLASS F"/>
    <property type="match status" value="1"/>
</dbReference>
<evidence type="ECO:0000256" key="1">
    <source>
        <dbReference type="ARBA" id="ARBA00022536"/>
    </source>
</evidence>
<dbReference type="InterPro" id="IPR008979">
    <property type="entry name" value="Galactose-bd-like_sf"/>
</dbReference>
<dbReference type="SUPFAM" id="SSF49785">
    <property type="entry name" value="Galactose-binding domain-like"/>
    <property type="match status" value="1"/>
</dbReference>
<protein>
    <recommendedName>
        <fullName evidence="3">EGF-like domain-containing protein</fullName>
    </recommendedName>
</protein>
<dbReference type="Gene3D" id="2.170.300.10">
    <property type="entry name" value="Tie2 ligand-binding domain superfamily"/>
    <property type="match status" value="1"/>
</dbReference>
<comment type="caution">
    <text evidence="4">The sequence shown here is derived from an EMBL/GenBank/DDBJ whole genome shotgun (WGS) entry which is preliminary data.</text>
</comment>
<feature type="domain" description="EGF-like" evidence="3">
    <location>
        <begin position="320"/>
        <end position="362"/>
    </location>
</feature>
<dbReference type="InterPro" id="IPR042635">
    <property type="entry name" value="MEGF10/SREC1/2-like"/>
</dbReference>
<evidence type="ECO:0000313" key="4">
    <source>
        <dbReference type="EMBL" id="CAL1544211.1"/>
    </source>
</evidence>
<reference evidence="4 5" key="1">
    <citation type="submission" date="2024-04" db="EMBL/GenBank/DDBJ databases">
        <authorList>
            <consortium name="Genoscope - CEA"/>
            <person name="William W."/>
        </authorList>
    </citation>
    <scope>NUCLEOTIDE SEQUENCE [LARGE SCALE GENOMIC DNA]</scope>
</reference>
<evidence type="ECO:0000259" key="3">
    <source>
        <dbReference type="SMART" id="SM00181"/>
    </source>
</evidence>
<sequence length="531" mass="57782">MTSITDGDDTTCASITGSNLPLNIYFVSDVYFTWLRIIIGNIVLQKESVSIQFPDDVRSQCSKVFVNNITMDIYCNISKPISHITLDGSGLGTLCSLYISQGRNVALMQSTTQTSNYEFANTPSSKAVDGSSSWERSSCAMTSNHSESAPTWSLDFKTVVSVTHYNIFNRVGGVRDNDPSCCLENLKGFILRTFDQTNKIVQNYTDTETSALAVYTVLSTNPSAPVSTVQITATHPLGDYRYPKSIVTLCEVEIYGDSLCLQNKYGRDCQKTCNCAVPGEKCFVSTGNCPSGCKAGFYGQGCTKGCDDGYFGVDCRNKCHCTFSTQLCEPVDGNCTSCALKGKKLPSCTEDCDPGFYGIECKWNCSKNCLQTGSICDVTEGKCFGCKPGFYGSYCTSPCSSNCRDSVCDINSGICFSCKASFQGDSCDQATNILDIEGDYGKGLACGVGIGIGVMIAAGIVIGIVIFIWFKQRQKPEDRIYDRPDPIQENEHPYHTAYKSGDGYDLTQYFVSFNGANNPVLIVDGSEIYNN</sequence>
<feature type="transmembrane region" description="Helical" evidence="2">
    <location>
        <begin position="448"/>
        <end position="470"/>
    </location>
</feature>
<gene>
    <name evidence="4" type="ORF">GSLYS_00017724001</name>
</gene>
<keyword evidence="5" id="KW-1185">Reference proteome</keyword>
<evidence type="ECO:0000313" key="5">
    <source>
        <dbReference type="Proteomes" id="UP001497497"/>
    </source>
</evidence>
<name>A0AAV2IEZ7_LYMST</name>
<feature type="domain" description="EGF-like" evidence="3">
    <location>
        <begin position="364"/>
        <end position="396"/>
    </location>
</feature>
<dbReference type="GO" id="GO:0005044">
    <property type="term" value="F:scavenger receptor activity"/>
    <property type="evidence" value="ECO:0007669"/>
    <property type="project" value="InterPro"/>
</dbReference>